<evidence type="ECO:0000313" key="2">
    <source>
        <dbReference type="Proteomes" id="UP000219271"/>
    </source>
</evidence>
<gene>
    <name evidence="1" type="ORF">SAMN06273570_1852</name>
</gene>
<protein>
    <submittedName>
        <fullName evidence="1">Uncharacterized protein</fullName>
    </submittedName>
</protein>
<accession>A0A286BTJ2</accession>
<dbReference type="EMBL" id="OCMY01000001">
    <property type="protein sequence ID" value="SOD37493.1"/>
    <property type="molecule type" value="Genomic_DNA"/>
</dbReference>
<dbReference type="AlphaFoldDB" id="A0A286BTJ2"/>
<evidence type="ECO:0000313" key="1">
    <source>
        <dbReference type="EMBL" id="SOD37493.1"/>
    </source>
</evidence>
<reference evidence="2" key="1">
    <citation type="submission" date="2017-09" db="EMBL/GenBank/DDBJ databases">
        <authorList>
            <person name="Varghese N."/>
            <person name="Submissions S."/>
        </authorList>
    </citation>
    <scope>NUCLEOTIDE SEQUENCE [LARGE SCALE GENOMIC DNA]</scope>
    <source>
        <strain evidence="2">JKS000234</strain>
    </source>
</reference>
<organism evidence="1 2">
    <name type="scientific">Candidatus Pantoea floridensis</name>
    <dbReference type="NCBI Taxonomy" id="1938870"/>
    <lineage>
        <taxon>Bacteria</taxon>
        <taxon>Pseudomonadati</taxon>
        <taxon>Pseudomonadota</taxon>
        <taxon>Gammaproteobacteria</taxon>
        <taxon>Enterobacterales</taxon>
        <taxon>Erwiniaceae</taxon>
        <taxon>Pantoea</taxon>
    </lineage>
</organism>
<name>A0A286BTJ2_9GAMM</name>
<keyword evidence="2" id="KW-1185">Reference proteome</keyword>
<dbReference type="Proteomes" id="UP000219271">
    <property type="component" value="Unassembled WGS sequence"/>
</dbReference>
<sequence length="47" mass="5420">MRSEMSGSFSSLRGADRKDRVVDKFVRKNHNVLLFPLIVIIFISQPD</sequence>
<proteinExistence type="predicted"/>